<dbReference type="InterPro" id="IPR043504">
    <property type="entry name" value="Peptidase_S1_PA_chymotrypsin"/>
</dbReference>
<dbReference type="Pfam" id="PF00089">
    <property type="entry name" value="Trypsin"/>
    <property type="match status" value="1"/>
</dbReference>
<feature type="domain" description="Peptidase S1" evidence="1">
    <location>
        <begin position="57"/>
        <end position="153"/>
    </location>
</feature>
<dbReference type="RefSeq" id="XP_050555755.1">
    <property type="nucleotide sequence ID" value="XM_050699798.1"/>
</dbReference>
<evidence type="ECO:0000313" key="3">
    <source>
        <dbReference type="RefSeq" id="XP_050555755.1"/>
    </source>
</evidence>
<dbReference type="GeneID" id="118276565"/>
<name>A0A9R0F1I2_SPOFR</name>
<dbReference type="SUPFAM" id="SSF50494">
    <property type="entry name" value="Trypsin-like serine proteases"/>
    <property type="match status" value="1"/>
</dbReference>
<gene>
    <name evidence="3" type="primary">LOC118276565</name>
</gene>
<sequence length="322" mass="36937">MLEYLTLFVSSYMLVFVCGNRILDSLNFMRPLPKNSEGLNLNDSYFGSLDNYQVNAVPTSESKYPWIARVIHSRSSYVPHMCTAACIDEAIFVTAARCIFNLKVNYTRVLYNSKFYDTLAFVVPSVPTKQAYDDIGFIVVRAKNTKSWQVINLFNGANRTDGAYQWFAKLDMFYGPMKYKVVGYAMRKWINKIRVPERHYDLSELDVVVNLEICNKILAKKKAKILFRVPCYHSCTAEEFEKNNAKCNRYHGVEGGALIDTISNKLVGIATWGINYDKYEVPVGFSVVNSENFFKDYRCAKLIRDDKGSLDVKGYYQSLCDD</sequence>
<dbReference type="AlphaFoldDB" id="A0A9R0F1I2"/>
<dbReference type="GO" id="GO:0004252">
    <property type="term" value="F:serine-type endopeptidase activity"/>
    <property type="evidence" value="ECO:0007669"/>
    <property type="project" value="InterPro"/>
</dbReference>
<reference evidence="3" key="1">
    <citation type="submission" date="2025-08" db="UniProtKB">
        <authorList>
            <consortium name="RefSeq"/>
        </authorList>
    </citation>
    <scope>IDENTIFICATION</scope>
    <source>
        <tissue evidence="3">Whole larval tissue</tissue>
    </source>
</reference>
<dbReference type="InterPro" id="IPR001254">
    <property type="entry name" value="Trypsin_dom"/>
</dbReference>
<proteinExistence type="predicted"/>
<dbReference type="Gene3D" id="2.40.10.10">
    <property type="entry name" value="Trypsin-like serine proteases"/>
    <property type="match status" value="1"/>
</dbReference>
<keyword evidence="2" id="KW-1185">Reference proteome</keyword>
<evidence type="ECO:0000313" key="2">
    <source>
        <dbReference type="Proteomes" id="UP000829999"/>
    </source>
</evidence>
<dbReference type="OrthoDB" id="7340056at2759"/>
<protein>
    <submittedName>
        <fullName evidence="3">Uncharacterized protein LOC118276565 isoform X1</fullName>
    </submittedName>
</protein>
<organism evidence="2 3">
    <name type="scientific">Spodoptera frugiperda</name>
    <name type="common">Fall armyworm</name>
    <dbReference type="NCBI Taxonomy" id="7108"/>
    <lineage>
        <taxon>Eukaryota</taxon>
        <taxon>Metazoa</taxon>
        <taxon>Ecdysozoa</taxon>
        <taxon>Arthropoda</taxon>
        <taxon>Hexapoda</taxon>
        <taxon>Insecta</taxon>
        <taxon>Pterygota</taxon>
        <taxon>Neoptera</taxon>
        <taxon>Endopterygota</taxon>
        <taxon>Lepidoptera</taxon>
        <taxon>Glossata</taxon>
        <taxon>Ditrysia</taxon>
        <taxon>Noctuoidea</taxon>
        <taxon>Noctuidae</taxon>
        <taxon>Amphipyrinae</taxon>
        <taxon>Spodoptera</taxon>
    </lineage>
</organism>
<dbReference type="InterPro" id="IPR009003">
    <property type="entry name" value="Peptidase_S1_PA"/>
</dbReference>
<dbReference type="Proteomes" id="UP000829999">
    <property type="component" value="Chromosome 17"/>
</dbReference>
<evidence type="ECO:0000259" key="1">
    <source>
        <dbReference type="Pfam" id="PF00089"/>
    </source>
</evidence>
<accession>A0A9R0F1I2</accession>
<dbReference type="GO" id="GO:0006508">
    <property type="term" value="P:proteolysis"/>
    <property type="evidence" value="ECO:0007669"/>
    <property type="project" value="InterPro"/>
</dbReference>